<keyword evidence="2" id="KW-0863">Zinc-finger</keyword>
<dbReference type="PROSITE" id="PS50950">
    <property type="entry name" value="ZF_THAP"/>
    <property type="match status" value="1"/>
</dbReference>
<keyword evidence="8" id="KW-1185">Reference proteome</keyword>
<evidence type="ECO:0000256" key="2">
    <source>
        <dbReference type="ARBA" id="ARBA00022771"/>
    </source>
</evidence>
<dbReference type="InterPro" id="IPR048365">
    <property type="entry name" value="TNP-like_RNaseH_N"/>
</dbReference>
<feature type="coiled-coil region" evidence="5">
    <location>
        <begin position="101"/>
        <end position="128"/>
    </location>
</feature>
<keyword evidence="5" id="KW-0175">Coiled coil</keyword>
<feature type="region of interest" description="Disordered" evidence="6">
    <location>
        <begin position="45"/>
        <end position="89"/>
    </location>
</feature>
<dbReference type="EMBL" id="CACRXK020000066">
    <property type="protein sequence ID" value="CAB3977737.1"/>
    <property type="molecule type" value="Genomic_DNA"/>
</dbReference>
<dbReference type="Pfam" id="PF21787">
    <property type="entry name" value="TNP-like_RNaseH_N"/>
    <property type="match status" value="1"/>
</dbReference>
<sequence length="595" mass="67404">MKRDKWKPSKYSVLCEKHFTPDDYVRVKGQLTDCLKPTLKPNAVPSVFDFPPHLNKATKPRNPAKRKAPSPKKEVPKKKPRISNQPVMQDHNYCISPAKVIPKLKKSLEKKRKKIRALTSKNLRKEKTIKGLVTKLENARHLSKEQSQSLLSNFGHMTKDLFINKQKHAGKSKATIRAWAAAIKCEPGFLTCVIEHLQNSLDVDDKDCFLLVDEMSIKKEVIWDKKNKKFAGNTDYGPILAEEQDSIATNALVVMAVRLKKPWFHPFAYFLVDRVNAKMQAQIIKEGINLLTDAGLDGCAKNIATARCLGCNIDKFDGSFKHPSRPNKTLYVILDVCHMLKLARNSLGDMKVFFTESGDMISWQYITALYNVQQGDVLHLGNKLKATHSKFGKSYKGPLTLENLDELRHYLLDTISYLTELKDNNGTKLMNGPRKTFILGFAVSAKLIMALAKELLSRNYNKFKYMLTYLFSQDQLEMFFSKIRSYLGWNNNLNALQFKWALRALLQKNQVTAAETGNCSVIEEEKFSKEAEGVDSKVAALLNSSTIWHEDVLAYIGGYIAKIIPGCIKCAELPILLLEGRIIYAFGTFTTSKLT</sequence>
<name>A0A7D9H8Y8_PARCT</name>
<dbReference type="AlphaFoldDB" id="A0A7D9H8Y8"/>
<evidence type="ECO:0000256" key="1">
    <source>
        <dbReference type="ARBA" id="ARBA00022723"/>
    </source>
</evidence>
<proteinExistence type="predicted"/>
<dbReference type="InterPro" id="IPR048367">
    <property type="entry name" value="TNP-like_RNaseH_C"/>
</dbReference>
<organism evidence="7 8">
    <name type="scientific">Paramuricea clavata</name>
    <name type="common">Red gorgonian</name>
    <name type="synonym">Violescent sea-whip</name>
    <dbReference type="NCBI Taxonomy" id="317549"/>
    <lineage>
        <taxon>Eukaryota</taxon>
        <taxon>Metazoa</taxon>
        <taxon>Cnidaria</taxon>
        <taxon>Anthozoa</taxon>
        <taxon>Octocorallia</taxon>
        <taxon>Malacalcyonacea</taxon>
        <taxon>Plexauridae</taxon>
        <taxon>Paramuricea</taxon>
    </lineage>
</organism>
<comment type="caution">
    <text evidence="7">The sequence shown here is derived from an EMBL/GenBank/DDBJ whole genome shotgun (WGS) entry which is preliminary data.</text>
</comment>
<evidence type="ECO:0000256" key="6">
    <source>
        <dbReference type="SAM" id="MobiDB-lite"/>
    </source>
</evidence>
<evidence type="ECO:0000256" key="4">
    <source>
        <dbReference type="ARBA" id="ARBA00023125"/>
    </source>
</evidence>
<protein>
    <submittedName>
        <fullName evidence="7">THAP domain-containing 9, partial</fullName>
    </submittedName>
</protein>
<feature type="compositionally biased region" description="Basic residues" evidence="6">
    <location>
        <begin position="56"/>
        <end position="81"/>
    </location>
</feature>
<keyword evidence="1" id="KW-0479">Metal-binding</keyword>
<gene>
    <name evidence="7" type="ORF">PACLA_8A033761</name>
</gene>
<dbReference type="PANTHER" id="PTHR47577:SF2">
    <property type="entry name" value="THAP DOMAIN CONTAINING 9"/>
    <property type="match status" value="1"/>
</dbReference>
<dbReference type="GO" id="GO:0003677">
    <property type="term" value="F:DNA binding"/>
    <property type="evidence" value="ECO:0007669"/>
    <property type="project" value="UniProtKB-UniRule"/>
</dbReference>
<dbReference type="GO" id="GO:0008270">
    <property type="term" value="F:zinc ion binding"/>
    <property type="evidence" value="ECO:0007669"/>
    <property type="project" value="UniProtKB-KW"/>
</dbReference>
<dbReference type="PANTHER" id="PTHR47577">
    <property type="entry name" value="THAP DOMAIN-CONTAINING PROTEIN 6"/>
    <property type="match status" value="1"/>
</dbReference>
<evidence type="ECO:0000256" key="5">
    <source>
        <dbReference type="SAM" id="Coils"/>
    </source>
</evidence>
<dbReference type="InterPro" id="IPR048366">
    <property type="entry name" value="TNP-like_GBD"/>
</dbReference>
<evidence type="ECO:0000313" key="8">
    <source>
        <dbReference type="Proteomes" id="UP001152795"/>
    </source>
</evidence>
<keyword evidence="4" id="KW-0238">DNA-binding</keyword>
<dbReference type="Pfam" id="PF21789">
    <property type="entry name" value="TNP-like_RNaseH_C"/>
    <property type="match status" value="1"/>
</dbReference>
<evidence type="ECO:0000256" key="3">
    <source>
        <dbReference type="ARBA" id="ARBA00022833"/>
    </source>
</evidence>
<accession>A0A7D9H8Y8</accession>
<dbReference type="Pfam" id="PF21788">
    <property type="entry name" value="TNP-like_GBD"/>
    <property type="match status" value="1"/>
</dbReference>
<reference evidence="7" key="1">
    <citation type="submission" date="2020-04" db="EMBL/GenBank/DDBJ databases">
        <authorList>
            <person name="Alioto T."/>
            <person name="Alioto T."/>
            <person name="Gomez Garrido J."/>
        </authorList>
    </citation>
    <scope>NUCLEOTIDE SEQUENCE</scope>
    <source>
        <strain evidence="7">A484AB</strain>
    </source>
</reference>
<dbReference type="SUPFAM" id="SSF57716">
    <property type="entry name" value="Glucocorticoid receptor-like (DNA-binding domain)"/>
    <property type="match status" value="1"/>
</dbReference>
<dbReference type="InterPro" id="IPR006612">
    <property type="entry name" value="THAP_Znf"/>
</dbReference>
<dbReference type="OrthoDB" id="6781410at2759"/>
<dbReference type="Proteomes" id="UP001152795">
    <property type="component" value="Unassembled WGS sequence"/>
</dbReference>
<evidence type="ECO:0000313" key="7">
    <source>
        <dbReference type="EMBL" id="CAB3977737.1"/>
    </source>
</evidence>
<keyword evidence="3" id="KW-0862">Zinc</keyword>